<dbReference type="InterPro" id="IPR032675">
    <property type="entry name" value="LRR_dom_sf"/>
</dbReference>
<reference evidence="1" key="1">
    <citation type="submission" date="2023-07" db="EMBL/GenBank/DDBJ databases">
        <authorList>
            <consortium name="AG Swart"/>
            <person name="Singh M."/>
            <person name="Singh A."/>
            <person name="Seah K."/>
            <person name="Emmerich C."/>
        </authorList>
    </citation>
    <scope>NUCLEOTIDE SEQUENCE</scope>
    <source>
        <strain evidence="1">DP1</strain>
    </source>
</reference>
<organism evidence="1 2">
    <name type="scientific">Euplotes crassus</name>
    <dbReference type="NCBI Taxonomy" id="5936"/>
    <lineage>
        <taxon>Eukaryota</taxon>
        <taxon>Sar</taxon>
        <taxon>Alveolata</taxon>
        <taxon>Ciliophora</taxon>
        <taxon>Intramacronucleata</taxon>
        <taxon>Spirotrichea</taxon>
        <taxon>Hypotrichia</taxon>
        <taxon>Euplotida</taxon>
        <taxon>Euplotidae</taxon>
        <taxon>Moneuplotes</taxon>
    </lineage>
</organism>
<evidence type="ECO:0000313" key="2">
    <source>
        <dbReference type="Proteomes" id="UP001295684"/>
    </source>
</evidence>
<accession>A0AAD1UMY6</accession>
<keyword evidence="2" id="KW-1185">Reference proteome</keyword>
<gene>
    <name evidence="1" type="ORF">ECRASSUSDP1_LOCUS11179</name>
</gene>
<dbReference type="Gene3D" id="3.80.10.10">
    <property type="entry name" value="Ribonuclease Inhibitor"/>
    <property type="match status" value="1"/>
</dbReference>
<protein>
    <submittedName>
        <fullName evidence="1">Uncharacterized protein</fullName>
    </submittedName>
</protein>
<dbReference type="Proteomes" id="UP001295684">
    <property type="component" value="Unassembled WGS sequence"/>
</dbReference>
<evidence type="ECO:0000313" key="1">
    <source>
        <dbReference type="EMBL" id="CAI2369875.1"/>
    </source>
</evidence>
<dbReference type="AlphaFoldDB" id="A0AAD1UMY6"/>
<proteinExistence type="predicted"/>
<dbReference type="EMBL" id="CAMPGE010011031">
    <property type="protein sequence ID" value="CAI2369875.1"/>
    <property type="molecule type" value="Genomic_DNA"/>
</dbReference>
<sequence length="263" mass="30993">MDVGEKRDMFRSREFELQEWIKQCDARILRSLYYWLKEQEIIVKQSGSDSVTHLKFKNLFIYFGIPEYVKSTKKLCSLAFYETELTLLEDFKQKDKNVTSFLNLSFPHQADIFRMVFNMDNHPNIGFYLKQICRISPRVLKEISLHKFKINKQQFERLIVSFKHIEGLGLDSCKLSITAPSDFSESLKNAKICKINLAYCGWITNSDWRNKPNEFAHIIKGFSTSPDLKLSLKMINLFNCQISRLQVKSLKKEYGLEEIKFLL</sequence>
<name>A0AAD1UMY6_EUPCR</name>
<comment type="caution">
    <text evidence="1">The sequence shown here is derived from an EMBL/GenBank/DDBJ whole genome shotgun (WGS) entry which is preliminary data.</text>
</comment>
<dbReference type="SUPFAM" id="SSF52047">
    <property type="entry name" value="RNI-like"/>
    <property type="match status" value="1"/>
</dbReference>